<protein>
    <submittedName>
        <fullName evidence="1">Uncharacterized protein</fullName>
    </submittedName>
</protein>
<evidence type="ECO:0000313" key="1">
    <source>
        <dbReference type="EMBL" id="EMY13779.1"/>
    </source>
</evidence>
<organism evidence="1 2">
    <name type="scientific">Leptospira weilii str. Ecochallenge</name>
    <dbReference type="NCBI Taxonomy" id="1049986"/>
    <lineage>
        <taxon>Bacteria</taxon>
        <taxon>Pseudomonadati</taxon>
        <taxon>Spirochaetota</taxon>
        <taxon>Spirochaetia</taxon>
        <taxon>Leptospirales</taxon>
        <taxon>Leptospiraceae</taxon>
        <taxon>Leptospira</taxon>
    </lineage>
</organism>
<dbReference type="AlphaFoldDB" id="N1U747"/>
<gene>
    <name evidence="1" type="ORF">LEP1GSC043_3798</name>
</gene>
<proteinExistence type="predicted"/>
<reference evidence="1 2" key="1">
    <citation type="submission" date="2013-02" db="EMBL/GenBank/DDBJ databases">
        <authorList>
            <person name="Harkins D.M."/>
            <person name="Durkin A.S."/>
            <person name="Brinkac L.M."/>
            <person name="Haft D.H."/>
            <person name="Selengut J.D."/>
            <person name="Sanka R."/>
            <person name="DePew J."/>
            <person name="Purushe J."/>
            <person name="Haake D.A."/>
            <person name="Matsunaga J."/>
            <person name="Vinetz J.M."/>
            <person name="Sutton G.G."/>
            <person name="Nierman W.C."/>
            <person name="Fouts D.E."/>
        </authorList>
    </citation>
    <scope>NUCLEOTIDE SEQUENCE [LARGE SCALE GENOMIC DNA]</scope>
    <source>
        <strain evidence="1 2">Ecochallenge</strain>
    </source>
</reference>
<comment type="caution">
    <text evidence="1">The sequence shown here is derived from an EMBL/GenBank/DDBJ whole genome shotgun (WGS) entry which is preliminary data.</text>
</comment>
<dbReference type="Proteomes" id="UP000012249">
    <property type="component" value="Unassembled WGS sequence"/>
</dbReference>
<dbReference type="EMBL" id="AHMI02000218">
    <property type="protein sequence ID" value="EMY13779.1"/>
    <property type="molecule type" value="Genomic_DNA"/>
</dbReference>
<accession>N1U747</accession>
<sequence length="42" mass="5102">MRSSHYRTILRARLNQVAMSTVFPIENQKKVSKFFRTVRFEQ</sequence>
<name>N1U747_9LEPT</name>
<evidence type="ECO:0000313" key="2">
    <source>
        <dbReference type="Proteomes" id="UP000012249"/>
    </source>
</evidence>